<proteinExistence type="predicted"/>
<dbReference type="PANTHER" id="PTHR33169:SF14">
    <property type="entry name" value="TRANSCRIPTIONAL REGULATOR RV3488"/>
    <property type="match status" value="1"/>
</dbReference>
<dbReference type="SUPFAM" id="SSF46785">
    <property type="entry name" value="Winged helix' DNA-binding domain"/>
    <property type="match status" value="1"/>
</dbReference>
<dbReference type="InterPro" id="IPR036390">
    <property type="entry name" value="WH_DNA-bd_sf"/>
</dbReference>
<name>A0ABW2TIE2_9PSEU</name>
<dbReference type="InterPro" id="IPR052509">
    <property type="entry name" value="Metal_resp_DNA-bind_regulator"/>
</dbReference>
<keyword evidence="3" id="KW-1185">Reference proteome</keyword>
<protein>
    <submittedName>
        <fullName evidence="2">PadR family transcriptional regulator</fullName>
    </submittedName>
</protein>
<evidence type="ECO:0000313" key="2">
    <source>
        <dbReference type="EMBL" id="MFC7612899.1"/>
    </source>
</evidence>
<reference evidence="3" key="1">
    <citation type="journal article" date="2019" name="Int. J. Syst. Evol. Microbiol.">
        <title>The Global Catalogue of Microorganisms (GCM) 10K type strain sequencing project: providing services to taxonomists for standard genome sequencing and annotation.</title>
        <authorList>
            <consortium name="The Broad Institute Genomics Platform"/>
            <consortium name="The Broad Institute Genome Sequencing Center for Infectious Disease"/>
            <person name="Wu L."/>
            <person name="Ma J."/>
        </authorList>
    </citation>
    <scope>NUCLEOTIDE SEQUENCE [LARGE SCALE GENOMIC DNA]</scope>
    <source>
        <strain evidence="3">JCM 17695</strain>
    </source>
</reference>
<dbReference type="EMBL" id="JBHTEY010000004">
    <property type="protein sequence ID" value="MFC7612899.1"/>
    <property type="molecule type" value="Genomic_DNA"/>
</dbReference>
<evidence type="ECO:0000259" key="1">
    <source>
        <dbReference type="Pfam" id="PF03551"/>
    </source>
</evidence>
<dbReference type="Proteomes" id="UP001596512">
    <property type="component" value="Unassembled WGS sequence"/>
</dbReference>
<dbReference type="PANTHER" id="PTHR33169">
    <property type="entry name" value="PADR-FAMILY TRANSCRIPTIONAL REGULATOR"/>
    <property type="match status" value="1"/>
</dbReference>
<gene>
    <name evidence="2" type="ORF">ACFQV2_03855</name>
</gene>
<feature type="domain" description="Transcription regulator PadR N-terminal" evidence="1">
    <location>
        <begin position="8"/>
        <end position="85"/>
    </location>
</feature>
<accession>A0ABW2TIE2</accession>
<dbReference type="Gene3D" id="1.10.10.10">
    <property type="entry name" value="Winged helix-like DNA-binding domain superfamily/Winged helix DNA-binding domain"/>
    <property type="match status" value="1"/>
</dbReference>
<dbReference type="InterPro" id="IPR005149">
    <property type="entry name" value="Tscrpt_reg_PadR_N"/>
</dbReference>
<dbReference type="Pfam" id="PF03551">
    <property type="entry name" value="PadR"/>
    <property type="match status" value="1"/>
</dbReference>
<dbReference type="InterPro" id="IPR036388">
    <property type="entry name" value="WH-like_DNA-bd_sf"/>
</dbReference>
<evidence type="ECO:0000313" key="3">
    <source>
        <dbReference type="Proteomes" id="UP001596512"/>
    </source>
</evidence>
<sequence length="183" mass="20420">MSATRMLVLGIIRWAGAAHGYQVRSELHGWGAQEWARMNPGSIYHAIRKAAADGLLVEVPEDGRDAGPDRMRYAVTDAGVAELRELVRSGLRTTRDPYMLNAALAMLPMLERADAVAMLDARLVELDEAIALLESFGDRPPNESPEHVVEQVRLWLAQVRTDKEWTTGLRERLLNGAYRMADN</sequence>
<comment type="caution">
    <text evidence="2">The sequence shown here is derived from an EMBL/GenBank/DDBJ whole genome shotgun (WGS) entry which is preliminary data.</text>
</comment>
<organism evidence="2 3">
    <name type="scientific">Actinokineospora soli</name>
    <dbReference type="NCBI Taxonomy" id="1048753"/>
    <lineage>
        <taxon>Bacteria</taxon>
        <taxon>Bacillati</taxon>
        <taxon>Actinomycetota</taxon>
        <taxon>Actinomycetes</taxon>
        <taxon>Pseudonocardiales</taxon>
        <taxon>Pseudonocardiaceae</taxon>
        <taxon>Actinokineospora</taxon>
    </lineage>
</organism>